<dbReference type="HOGENOM" id="CLU_167355_2_0_9"/>
<dbReference type="eggNOG" id="ENOG5033C8V">
    <property type="taxonomic scope" value="Bacteria"/>
</dbReference>
<sequence length="88" mass="9329">MQLDIGAIVAYAFGLLMLYVIGRVLLGPIKIVLNLLYNAVIGGIILVLLNFMGSYVGLHIAINPVTALTVGFLGVPGIILLIVLKNIL</sequence>
<keyword evidence="3" id="KW-1185">Reference proteome</keyword>
<dbReference type="KEGG" id="toc:Toce_2142"/>
<accession>D9S0J8</accession>
<name>D9S0J8_THEOJ</name>
<dbReference type="OrthoDB" id="1699162at2"/>
<keyword evidence="1" id="KW-0472">Membrane</keyword>
<feature type="transmembrane region" description="Helical" evidence="1">
    <location>
        <begin position="62"/>
        <end position="84"/>
    </location>
</feature>
<dbReference type="Pfam" id="PF07441">
    <property type="entry name" value="BofA"/>
    <property type="match status" value="1"/>
</dbReference>
<dbReference type="AlphaFoldDB" id="D9S0J8"/>
<evidence type="ECO:0000313" key="2">
    <source>
        <dbReference type="EMBL" id="ADL08856.1"/>
    </source>
</evidence>
<keyword evidence="1" id="KW-1133">Transmembrane helix</keyword>
<feature type="transmembrane region" description="Helical" evidence="1">
    <location>
        <begin position="35"/>
        <end position="56"/>
    </location>
</feature>
<dbReference type="RefSeq" id="WP_013276864.1">
    <property type="nucleotide sequence ID" value="NC_014377.1"/>
</dbReference>
<dbReference type="EMBL" id="CP002131">
    <property type="protein sequence ID" value="ADL08856.1"/>
    <property type="molecule type" value="Genomic_DNA"/>
</dbReference>
<proteinExistence type="predicted"/>
<dbReference type="NCBIfam" id="TIGR02862">
    <property type="entry name" value="spore_BofA"/>
    <property type="match status" value="1"/>
</dbReference>
<organism evidence="2 3">
    <name type="scientific">Thermosediminibacter oceani (strain ATCC BAA-1034 / DSM 16646 / JW/IW-1228P)</name>
    <dbReference type="NCBI Taxonomy" id="555079"/>
    <lineage>
        <taxon>Bacteria</taxon>
        <taxon>Bacillati</taxon>
        <taxon>Bacillota</taxon>
        <taxon>Clostridia</taxon>
        <taxon>Thermosediminibacterales</taxon>
        <taxon>Thermosediminibacteraceae</taxon>
        <taxon>Thermosediminibacter</taxon>
    </lineage>
</organism>
<gene>
    <name evidence="2" type="ordered locus">Toce_2142</name>
</gene>
<keyword evidence="1" id="KW-0812">Transmembrane</keyword>
<feature type="transmembrane region" description="Helical" evidence="1">
    <location>
        <begin position="6"/>
        <end position="26"/>
    </location>
</feature>
<dbReference type="Proteomes" id="UP000000272">
    <property type="component" value="Chromosome"/>
</dbReference>
<protein>
    <submittedName>
        <fullName evidence="2">Pro-sigmaK processing inhibitor BofA</fullName>
    </submittedName>
</protein>
<evidence type="ECO:0000313" key="3">
    <source>
        <dbReference type="Proteomes" id="UP000000272"/>
    </source>
</evidence>
<evidence type="ECO:0000256" key="1">
    <source>
        <dbReference type="SAM" id="Phobius"/>
    </source>
</evidence>
<dbReference type="STRING" id="555079.Toce_2142"/>
<reference evidence="2 3" key="1">
    <citation type="journal article" date="2010" name="Stand. Genomic Sci.">
        <title>Complete genome sequence of Thermosediminibacter oceani type strain (JW/IW-1228P).</title>
        <authorList>
            <person name="Pitluck S."/>
            <person name="Yasawong M."/>
            <person name="Munk C."/>
            <person name="Nolan M."/>
            <person name="Lapidus A."/>
            <person name="Lucas S."/>
            <person name="Glavina Del Rio T."/>
            <person name="Tice H."/>
            <person name="Cheng J.F."/>
            <person name="Bruce D."/>
            <person name="Detter C."/>
            <person name="Tapia R."/>
            <person name="Han C."/>
            <person name="Goodwin L."/>
            <person name="Liolios K."/>
            <person name="Ivanova N."/>
            <person name="Mavromatis K."/>
            <person name="Mikhailova N."/>
            <person name="Pati A."/>
            <person name="Chen A."/>
            <person name="Palaniappan K."/>
            <person name="Land M."/>
            <person name="Hauser L."/>
            <person name="Chang Y.J."/>
            <person name="Jeffries C.D."/>
            <person name="Rohde M."/>
            <person name="Spring S."/>
            <person name="Sikorski J."/>
            <person name="Goker M."/>
            <person name="Woyke T."/>
            <person name="Bristow J."/>
            <person name="Eisen J.A."/>
            <person name="Markowitz V."/>
            <person name="Hugenholtz P."/>
            <person name="Kyrpides N.C."/>
            <person name="Klenk H.P."/>
        </authorList>
    </citation>
    <scope>NUCLEOTIDE SEQUENCE [LARGE SCALE GENOMIC DNA]</scope>
    <source>
        <strain evidence="3">ATCC BAA-1034 / DSM 16646 / JW/IW-1228P</strain>
    </source>
</reference>
<dbReference type="InterPro" id="IPR010001">
    <property type="entry name" value="BofA"/>
</dbReference>